<dbReference type="GO" id="GO:0048367">
    <property type="term" value="P:shoot system development"/>
    <property type="evidence" value="ECO:0007669"/>
    <property type="project" value="InterPro"/>
</dbReference>
<reference evidence="1" key="1">
    <citation type="submission" date="2023-03" db="EMBL/GenBank/DDBJ databases">
        <authorList>
            <person name="Julca I."/>
        </authorList>
    </citation>
    <scope>NUCLEOTIDE SEQUENCE</scope>
</reference>
<dbReference type="Proteomes" id="UP001161247">
    <property type="component" value="Chromosome 8"/>
</dbReference>
<dbReference type="PANTHER" id="PTHR33070:SF129">
    <property type="entry name" value="DUF241 DOMAIN PROTEIN"/>
    <property type="match status" value="1"/>
</dbReference>
<name>A0AAV1EBH1_OLDCO</name>
<evidence type="ECO:0000313" key="2">
    <source>
        <dbReference type="Proteomes" id="UP001161247"/>
    </source>
</evidence>
<proteinExistence type="predicted"/>
<keyword evidence="2" id="KW-1185">Reference proteome</keyword>
<gene>
    <name evidence="1" type="ORF">OLC1_LOCUS23191</name>
</gene>
<dbReference type="EMBL" id="OX459125">
    <property type="protein sequence ID" value="CAI9117066.1"/>
    <property type="molecule type" value="Genomic_DNA"/>
</dbReference>
<protein>
    <submittedName>
        <fullName evidence="1">OLC1v1018391C1</fullName>
    </submittedName>
</protein>
<dbReference type="GO" id="GO:0048364">
    <property type="term" value="P:root development"/>
    <property type="evidence" value="ECO:0007669"/>
    <property type="project" value="InterPro"/>
</dbReference>
<dbReference type="Pfam" id="PF03087">
    <property type="entry name" value="BPS1"/>
    <property type="match status" value="1"/>
</dbReference>
<organism evidence="1 2">
    <name type="scientific">Oldenlandia corymbosa var. corymbosa</name>
    <dbReference type="NCBI Taxonomy" id="529605"/>
    <lineage>
        <taxon>Eukaryota</taxon>
        <taxon>Viridiplantae</taxon>
        <taxon>Streptophyta</taxon>
        <taxon>Embryophyta</taxon>
        <taxon>Tracheophyta</taxon>
        <taxon>Spermatophyta</taxon>
        <taxon>Magnoliopsida</taxon>
        <taxon>eudicotyledons</taxon>
        <taxon>Gunneridae</taxon>
        <taxon>Pentapetalae</taxon>
        <taxon>asterids</taxon>
        <taxon>lamiids</taxon>
        <taxon>Gentianales</taxon>
        <taxon>Rubiaceae</taxon>
        <taxon>Rubioideae</taxon>
        <taxon>Spermacoceae</taxon>
        <taxon>Hedyotis-Oldenlandia complex</taxon>
        <taxon>Oldenlandia</taxon>
    </lineage>
</organism>
<sequence>MEGSLRLLDICGAVRDIYSQMNETVHELESSVRRKTEISTTVLSQKGLNKMINKCYKEIKNVAASKKDSSSSEAIPLVNLMKQVQEVSVNVLDSTLSLISTSPKAAAKWSLVSKLLQQNKASSQEIPFMQKMQAELKSYKEGDVVQTRKLLRTLIQFEELYTIFLKHYKRESTTNVEYFFPKNLKN</sequence>
<evidence type="ECO:0000313" key="1">
    <source>
        <dbReference type="EMBL" id="CAI9117066.1"/>
    </source>
</evidence>
<dbReference type="InterPro" id="IPR004320">
    <property type="entry name" value="BPS1_pln"/>
</dbReference>
<dbReference type="PANTHER" id="PTHR33070">
    <property type="entry name" value="OS06G0725500 PROTEIN"/>
    <property type="match status" value="1"/>
</dbReference>
<dbReference type="AlphaFoldDB" id="A0AAV1EBH1"/>
<accession>A0AAV1EBH1</accession>